<feature type="chain" id="PRO_5016870233" description="FRIGIDA-like protein" evidence="7">
    <location>
        <begin position="19"/>
        <end position="622"/>
    </location>
</feature>
<keyword evidence="2 5" id="KW-0217">Developmental protein</keyword>
<dbReference type="Proteomes" id="UP000257109">
    <property type="component" value="Unassembled WGS sequence"/>
</dbReference>
<feature type="region of interest" description="Disordered" evidence="6">
    <location>
        <begin position="488"/>
        <end position="554"/>
    </location>
</feature>
<proteinExistence type="inferred from homology"/>
<evidence type="ECO:0000256" key="6">
    <source>
        <dbReference type="SAM" id="MobiDB-lite"/>
    </source>
</evidence>
<dbReference type="OrthoDB" id="1917867at2759"/>
<evidence type="ECO:0000313" key="9">
    <source>
        <dbReference type="Proteomes" id="UP000257109"/>
    </source>
</evidence>
<keyword evidence="3 5" id="KW-0221">Differentiation</keyword>
<dbReference type="STRING" id="157652.A0A371EY61"/>
<evidence type="ECO:0000256" key="3">
    <source>
        <dbReference type="ARBA" id="ARBA00022782"/>
    </source>
</evidence>
<accession>A0A371EY61</accession>
<evidence type="ECO:0000256" key="2">
    <source>
        <dbReference type="ARBA" id="ARBA00022473"/>
    </source>
</evidence>
<gene>
    <name evidence="8" type="primary">FRL4A</name>
    <name evidence="8" type="ORF">CR513_49757</name>
</gene>
<keyword evidence="9" id="KW-1185">Reference proteome</keyword>
<feature type="non-terminal residue" evidence="8">
    <location>
        <position position="1"/>
    </location>
</feature>
<reference evidence="8" key="1">
    <citation type="submission" date="2018-05" db="EMBL/GenBank/DDBJ databases">
        <title>Draft genome of Mucuna pruriens seed.</title>
        <authorList>
            <person name="Nnadi N.E."/>
            <person name="Vos R."/>
            <person name="Hasami M.H."/>
            <person name="Devisetty U.K."/>
            <person name="Aguiy J.C."/>
        </authorList>
    </citation>
    <scope>NUCLEOTIDE SEQUENCE [LARGE SCALE GENOMIC DNA]</scope>
    <source>
        <strain evidence="8">JCA_2017</strain>
    </source>
</reference>
<organism evidence="8 9">
    <name type="scientific">Mucuna pruriens</name>
    <name type="common">Velvet bean</name>
    <name type="synonym">Dolichos pruriens</name>
    <dbReference type="NCBI Taxonomy" id="157652"/>
    <lineage>
        <taxon>Eukaryota</taxon>
        <taxon>Viridiplantae</taxon>
        <taxon>Streptophyta</taxon>
        <taxon>Embryophyta</taxon>
        <taxon>Tracheophyta</taxon>
        <taxon>Spermatophyta</taxon>
        <taxon>Magnoliopsida</taxon>
        <taxon>eudicotyledons</taxon>
        <taxon>Gunneridae</taxon>
        <taxon>Pentapetalae</taxon>
        <taxon>rosids</taxon>
        <taxon>fabids</taxon>
        <taxon>Fabales</taxon>
        <taxon>Fabaceae</taxon>
        <taxon>Papilionoideae</taxon>
        <taxon>50 kb inversion clade</taxon>
        <taxon>NPAAA clade</taxon>
        <taxon>indigoferoid/millettioid clade</taxon>
        <taxon>Phaseoleae</taxon>
        <taxon>Mucuna</taxon>
    </lineage>
</organism>
<keyword evidence="4 5" id="KW-0287">Flowering</keyword>
<dbReference type="PANTHER" id="PTHR31791:SF10">
    <property type="entry name" value="FRIGIDA-LIKE PROTEIN"/>
    <property type="match status" value="1"/>
</dbReference>
<feature type="non-terminal residue" evidence="8">
    <location>
        <position position="622"/>
    </location>
</feature>
<evidence type="ECO:0000256" key="7">
    <source>
        <dbReference type="SAM" id="SignalP"/>
    </source>
</evidence>
<dbReference type="PANTHER" id="PTHR31791">
    <property type="entry name" value="FRIGIDA-LIKE PROTEIN 3-RELATED"/>
    <property type="match status" value="1"/>
</dbReference>
<name>A0A371EY61_MUCPR</name>
<dbReference type="GO" id="GO:0030154">
    <property type="term" value="P:cell differentiation"/>
    <property type="evidence" value="ECO:0007669"/>
    <property type="project" value="UniProtKB-KW"/>
</dbReference>
<evidence type="ECO:0000256" key="5">
    <source>
        <dbReference type="RuleBase" id="RU364012"/>
    </source>
</evidence>
<feature type="compositionally biased region" description="Polar residues" evidence="6">
    <location>
        <begin position="525"/>
        <end position="545"/>
    </location>
</feature>
<evidence type="ECO:0000313" key="8">
    <source>
        <dbReference type="EMBL" id="RDX70941.1"/>
    </source>
</evidence>
<feature type="signal peptide" evidence="7">
    <location>
        <begin position="1"/>
        <end position="18"/>
    </location>
</feature>
<sequence>FLSLLTLLIYTLWRVSLSFLELKPLFYSAAMDIKSWRDSGRRTIQLGKCHNEIVHVNSVSAIGTTKLRWKLLWMKLKKEKKKLFESASPLQVPYDQYTYSQNFDQGISLDEPDNLSRSFSVRFADPSGVLVKKKSLSILATCTNLFTTLSAHFSSLQRSVADKSQSLDSKLQSLQSLSEETLESLRHREASIPARESAAAARIEEQREAALAELRAAAPADPELSATLKSLSRKMDAAALVRFVVSKRKESASLRAEIAAAMAEAVDPARLVVEAVEEFLRSKTAKSGVTDKRWACGLLIQALLVSESKEYSRRIVERAVAVVESWKGHLDGESESGAAEVVMFLQMVVCFGLRSRFDDDYLRKFVMDFASRRDMAKLAASLHFGDKIIDIIDELIKNGKEIEAVYFASESGLTERFPPINLLKSYHRNYKKNVTTTLKKGNSNHAAVDDSSTSELNSIKAIIKCVEDHKLESEFNLDNLRKRATHLEKTKAERKKSSSSGSKPQNKRGCRGSGSSSSRPAKSAKFSNAHSSSFSRRNLAPSLQPSPGARFSGPFNYPSQTIYDGATANPYTASYGTSHTQSPAGITQQHYSIPVDNLAPSGYRSSGSYSGQTSYGIYDYIN</sequence>
<evidence type="ECO:0000256" key="4">
    <source>
        <dbReference type="ARBA" id="ARBA00023089"/>
    </source>
</evidence>
<dbReference type="Pfam" id="PF07899">
    <property type="entry name" value="Frigida"/>
    <property type="match status" value="1"/>
</dbReference>
<evidence type="ECO:0000256" key="1">
    <source>
        <dbReference type="ARBA" id="ARBA00008956"/>
    </source>
</evidence>
<comment type="similarity">
    <text evidence="1 5">Belongs to the Frigida family.</text>
</comment>
<keyword evidence="7" id="KW-0732">Signal</keyword>
<dbReference type="InterPro" id="IPR012474">
    <property type="entry name" value="Frigida"/>
</dbReference>
<comment type="caution">
    <text evidence="8">The sequence shown here is derived from an EMBL/GenBank/DDBJ whole genome shotgun (WGS) entry which is preliminary data.</text>
</comment>
<dbReference type="AlphaFoldDB" id="A0A371EY61"/>
<dbReference type="GO" id="GO:0009908">
    <property type="term" value="P:flower development"/>
    <property type="evidence" value="ECO:0007669"/>
    <property type="project" value="UniProtKB-KW"/>
</dbReference>
<protein>
    <recommendedName>
        <fullName evidence="5">FRIGIDA-like protein</fullName>
    </recommendedName>
</protein>
<dbReference type="EMBL" id="QJKJ01011523">
    <property type="protein sequence ID" value="RDX70941.1"/>
    <property type="molecule type" value="Genomic_DNA"/>
</dbReference>